<accession>A0ABN8ZKZ3</accession>
<proteinExistence type="predicted"/>
<dbReference type="Proteomes" id="UP001176941">
    <property type="component" value="Chromosome 4"/>
</dbReference>
<reference evidence="1" key="1">
    <citation type="submission" date="2023-04" db="EMBL/GenBank/DDBJ databases">
        <authorList>
            <consortium name="ELIXIR-Norway"/>
        </authorList>
    </citation>
    <scope>NUCLEOTIDE SEQUENCE [LARGE SCALE GENOMIC DNA]</scope>
</reference>
<evidence type="ECO:0000313" key="1">
    <source>
        <dbReference type="EMBL" id="CAI9174414.1"/>
    </source>
</evidence>
<name>A0ABN8ZKZ3_RANTA</name>
<sequence>MDCGPPGFSVHGIFQAEYWSGLLFPSPGDLPDPVIKPCIYSWQASSLPLSYLGLPTIQEPAVRPFFIHALVPTCLLGFQKDASAALESVHKTAWFKLRLGFCTEEPPTTPAICHSNHQLGVVLKGHQLLTPC</sequence>
<keyword evidence="2" id="KW-1185">Reference proteome</keyword>
<gene>
    <name evidence="1" type="ORF">MRATA1EN1_LOCUS23376</name>
</gene>
<evidence type="ECO:0000313" key="2">
    <source>
        <dbReference type="Proteomes" id="UP001176941"/>
    </source>
</evidence>
<protein>
    <submittedName>
        <fullName evidence="1">Uncharacterized protein</fullName>
    </submittedName>
</protein>
<organism evidence="1 2">
    <name type="scientific">Rangifer tarandus platyrhynchus</name>
    <name type="common">Svalbard reindeer</name>
    <dbReference type="NCBI Taxonomy" id="3082113"/>
    <lineage>
        <taxon>Eukaryota</taxon>
        <taxon>Metazoa</taxon>
        <taxon>Chordata</taxon>
        <taxon>Craniata</taxon>
        <taxon>Vertebrata</taxon>
        <taxon>Euteleostomi</taxon>
        <taxon>Mammalia</taxon>
        <taxon>Eutheria</taxon>
        <taxon>Laurasiatheria</taxon>
        <taxon>Artiodactyla</taxon>
        <taxon>Ruminantia</taxon>
        <taxon>Pecora</taxon>
        <taxon>Cervidae</taxon>
        <taxon>Odocoileinae</taxon>
        <taxon>Rangifer</taxon>
    </lineage>
</organism>
<dbReference type="EMBL" id="OX459940">
    <property type="protein sequence ID" value="CAI9174414.1"/>
    <property type="molecule type" value="Genomic_DNA"/>
</dbReference>